<reference evidence="6 7" key="1">
    <citation type="submission" date="2018-08" db="EMBL/GenBank/DDBJ databases">
        <title>A genome reference for cultivated species of the human gut microbiota.</title>
        <authorList>
            <person name="Zou Y."/>
            <person name="Xue W."/>
            <person name="Luo G."/>
        </authorList>
    </citation>
    <scope>NUCLEOTIDE SEQUENCE [LARGE SCALE GENOMIC DNA]</scope>
    <source>
        <strain evidence="6 7">AM07-24</strain>
    </source>
</reference>
<dbReference type="Pfam" id="PF13411">
    <property type="entry name" value="MerR_1"/>
    <property type="match status" value="1"/>
</dbReference>
<accession>A0A415E105</accession>
<evidence type="ECO:0000256" key="1">
    <source>
        <dbReference type="ARBA" id="ARBA00022491"/>
    </source>
</evidence>
<dbReference type="PANTHER" id="PTHR30204">
    <property type="entry name" value="REDOX-CYCLING DRUG-SENSING TRANSCRIPTIONAL ACTIVATOR SOXR"/>
    <property type="match status" value="1"/>
</dbReference>
<dbReference type="InterPro" id="IPR000551">
    <property type="entry name" value="MerR-type_HTH_dom"/>
</dbReference>
<dbReference type="OrthoDB" id="9811174at2"/>
<evidence type="ECO:0000256" key="3">
    <source>
        <dbReference type="ARBA" id="ARBA00023125"/>
    </source>
</evidence>
<keyword evidence="7" id="KW-1185">Reference proteome</keyword>
<dbReference type="GO" id="GO:0003677">
    <property type="term" value="F:DNA binding"/>
    <property type="evidence" value="ECO:0007669"/>
    <property type="project" value="UniProtKB-KW"/>
</dbReference>
<evidence type="ECO:0000313" key="7">
    <source>
        <dbReference type="Proteomes" id="UP000284841"/>
    </source>
</evidence>
<keyword evidence="2" id="KW-0805">Transcription regulation</keyword>
<evidence type="ECO:0000313" key="6">
    <source>
        <dbReference type="EMBL" id="RHJ87316.1"/>
    </source>
</evidence>
<gene>
    <name evidence="6" type="ORF">DW099_11495</name>
</gene>
<dbReference type="PANTHER" id="PTHR30204:SF69">
    <property type="entry name" value="MERR-FAMILY TRANSCRIPTIONAL REGULATOR"/>
    <property type="match status" value="1"/>
</dbReference>
<dbReference type="InterPro" id="IPR047057">
    <property type="entry name" value="MerR_fam"/>
</dbReference>
<evidence type="ECO:0000256" key="4">
    <source>
        <dbReference type="ARBA" id="ARBA00023163"/>
    </source>
</evidence>
<dbReference type="InterPro" id="IPR009061">
    <property type="entry name" value="DNA-bd_dom_put_sf"/>
</dbReference>
<evidence type="ECO:0000256" key="2">
    <source>
        <dbReference type="ARBA" id="ARBA00023015"/>
    </source>
</evidence>
<comment type="caution">
    <text evidence="6">The sequence shown here is derived from an EMBL/GenBank/DDBJ whole genome shotgun (WGS) entry which is preliminary data.</text>
</comment>
<name>A0A415E105_9FIRM</name>
<dbReference type="Proteomes" id="UP000284841">
    <property type="component" value="Unassembled WGS sequence"/>
</dbReference>
<dbReference type="EMBL" id="QRMS01000003">
    <property type="protein sequence ID" value="RHJ87316.1"/>
    <property type="molecule type" value="Genomic_DNA"/>
</dbReference>
<evidence type="ECO:0000259" key="5">
    <source>
        <dbReference type="PROSITE" id="PS50937"/>
    </source>
</evidence>
<sequence>MKIKADNYTIGDLAKFYGVSTDTIRLYDKKGVLLSQKNDENNYRIYSRDDMIMMDYIVKLRMLEIPLTDIRKITGDFSIAETREYCLHKIEQIEEELERLSGLKAKTEKLVTSVEAIETHLDKITVCESPVFILRDIEEGIAVTNELFDALQLDTIPMLTVYGSNAFAPETMKMASQAETRASVADYYISQEDDRGITKRADFPHDQFTILPSKLGIHTIIKALPDQEYHFHYRIKEYAKAHCFKLTGENLNRTLLAKSKGVYCADYYECWYFIEED</sequence>
<dbReference type="PROSITE" id="PS50937">
    <property type="entry name" value="HTH_MERR_2"/>
    <property type="match status" value="1"/>
</dbReference>
<protein>
    <submittedName>
        <fullName evidence="6">MerR family transcriptional regulator</fullName>
    </submittedName>
</protein>
<dbReference type="Gene3D" id="1.10.1660.10">
    <property type="match status" value="1"/>
</dbReference>
<keyword evidence="1" id="KW-0678">Repressor</keyword>
<dbReference type="STRING" id="1776384.GCA_900086585_00789"/>
<keyword evidence="4" id="KW-0804">Transcription</keyword>
<proteinExistence type="predicted"/>
<feature type="domain" description="HTH merR-type" evidence="5">
    <location>
        <begin position="7"/>
        <end position="76"/>
    </location>
</feature>
<organism evidence="6 7">
    <name type="scientific">Emergencia timonensis</name>
    <dbReference type="NCBI Taxonomy" id="1776384"/>
    <lineage>
        <taxon>Bacteria</taxon>
        <taxon>Bacillati</taxon>
        <taxon>Bacillota</taxon>
        <taxon>Clostridia</taxon>
        <taxon>Peptostreptococcales</taxon>
        <taxon>Anaerovoracaceae</taxon>
        <taxon>Emergencia</taxon>
    </lineage>
</organism>
<dbReference type="SMART" id="SM00422">
    <property type="entry name" value="HTH_MERR"/>
    <property type="match status" value="1"/>
</dbReference>
<dbReference type="SUPFAM" id="SSF46955">
    <property type="entry name" value="Putative DNA-binding domain"/>
    <property type="match status" value="1"/>
</dbReference>
<dbReference type="CDD" id="cd00592">
    <property type="entry name" value="HTH_MerR-like"/>
    <property type="match status" value="1"/>
</dbReference>
<dbReference type="RefSeq" id="WP_118335825.1">
    <property type="nucleotide sequence ID" value="NZ_AP025567.1"/>
</dbReference>
<keyword evidence="3" id="KW-0238">DNA-binding</keyword>
<dbReference type="AlphaFoldDB" id="A0A415E105"/>
<dbReference type="GO" id="GO:0003700">
    <property type="term" value="F:DNA-binding transcription factor activity"/>
    <property type="evidence" value="ECO:0007669"/>
    <property type="project" value="InterPro"/>
</dbReference>